<gene>
    <name evidence="2" type="ORF">AN963_11805</name>
</gene>
<protein>
    <recommendedName>
        <fullName evidence="1">DinB-like domain-containing protein</fullName>
    </recommendedName>
</protein>
<comment type="caution">
    <text evidence="2">The sequence shown here is derived from an EMBL/GenBank/DDBJ whole genome shotgun (WGS) entry which is preliminary data.</text>
</comment>
<dbReference type="Proteomes" id="UP000051063">
    <property type="component" value="Unassembled WGS sequence"/>
</dbReference>
<dbReference type="InterPro" id="IPR034660">
    <property type="entry name" value="DinB/YfiT-like"/>
</dbReference>
<evidence type="ECO:0000313" key="3">
    <source>
        <dbReference type="Proteomes" id="UP000051063"/>
    </source>
</evidence>
<dbReference type="EMBL" id="LJJB01000010">
    <property type="protein sequence ID" value="KQL45731.1"/>
    <property type="molecule type" value="Genomic_DNA"/>
</dbReference>
<evidence type="ECO:0000259" key="1">
    <source>
        <dbReference type="Pfam" id="PF12867"/>
    </source>
</evidence>
<dbReference type="InterPro" id="IPR024775">
    <property type="entry name" value="DinB-like"/>
</dbReference>
<evidence type="ECO:0000313" key="2">
    <source>
        <dbReference type="EMBL" id="KQL45731.1"/>
    </source>
</evidence>
<organism evidence="2 3">
    <name type="scientific">Brevibacillus choshinensis</name>
    <dbReference type="NCBI Taxonomy" id="54911"/>
    <lineage>
        <taxon>Bacteria</taxon>
        <taxon>Bacillati</taxon>
        <taxon>Bacillota</taxon>
        <taxon>Bacilli</taxon>
        <taxon>Bacillales</taxon>
        <taxon>Paenibacillaceae</taxon>
        <taxon>Brevibacillus</taxon>
    </lineage>
</organism>
<name>A0ABR5N524_BRECH</name>
<sequence length="158" mass="17911">MATTILNTGKTVRQIALHQIQSIPEEKFDIQPEAFNHTIRWNVGHIVFALDFFFSLGFPFHSNLPESYAGFFHTGTKPSDWTSQPPSKEELMHYLSQQLNRLSEISPALMDEILKAPIEMGPVRFETVGEVCNFAFCHEAMHLSTISSLLKVIECEGK</sequence>
<accession>A0ABR5N524</accession>
<dbReference type="SUPFAM" id="SSF109854">
    <property type="entry name" value="DinB/YfiT-like putative metalloenzymes"/>
    <property type="match status" value="1"/>
</dbReference>
<keyword evidence="3" id="KW-1185">Reference proteome</keyword>
<dbReference type="Gene3D" id="1.20.120.450">
    <property type="entry name" value="dinb family like domain"/>
    <property type="match status" value="1"/>
</dbReference>
<dbReference type="RefSeq" id="WP_055744795.1">
    <property type="nucleotide sequence ID" value="NZ_LJJB01000010.1"/>
</dbReference>
<dbReference type="Pfam" id="PF12867">
    <property type="entry name" value="DinB_2"/>
    <property type="match status" value="1"/>
</dbReference>
<proteinExistence type="predicted"/>
<reference evidence="2 3" key="1">
    <citation type="submission" date="2015-09" db="EMBL/GenBank/DDBJ databases">
        <title>Genome sequencing project for genomic taxonomy and phylogenomics of Bacillus-like bacteria.</title>
        <authorList>
            <person name="Liu B."/>
            <person name="Wang J."/>
            <person name="Zhu Y."/>
            <person name="Liu G."/>
            <person name="Chen Q."/>
            <person name="Chen Z."/>
            <person name="Lan J."/>
            <person name="Che J."/>
            <person name="Ge C."/>
            <person name="Shi H."/>
            <person name="Pan Z."/>
            <person name="Liu X."/>
        </authorList>
    </citation>
    <scope>NUCLEOTIDE SEQUENCE [LARGE SCALE GENOMIC DNA]</scope>
    <source>
        <strain evidence="2 3">DSM 8552</strain>
    </source>
</reference>
<feature type="domain" description="DinB-like" evidence="1">
    <location>
        <begin position="12"/>
        <end position="146"/>
    </location>
</feature>